<dbReference type="InterPro" id="IPR002830">
    <property type="entry name" value="UbiD"/>
</dbReference>
<dbReference type="Pfam" id="PF20695">
    <property type="entry name" value="UbiD_N"/>
    <property type="match status" value="1"/>
</dbReference>
<keyword evidence="1" id="KW-0464">Manganese</keyword>
<keyword evidence="6" id="KW-1185">Reference proteome</keyword>
<feature type="binding site" evidence="1">
    <location>
        <begin position="222"/>
        <end position="223"/>
    </location>
    <ligand>
        <name>prenylated FMN</name>
        <dbReference type="ChEBI" id="CHEBI:87746"/>
    </ligand>
</feature>
<dbReference type="InterPro" id="IPR048304">
    <property type="entry name" value="UbiD_Rift_dom"/>
</dbReference>
<dbReference type="Gene3D" id="3.40.1670.10">
    <property type="entry name" value="UbiD C-terminal domain-like"/>
    <property type="match status" value="1"/>
</dbReference>
<dbReference type="GO" id="GO:0005737">
    <property type="term" value="C:cytoplasm"/>
    <property type="evidence" value="ECO:0007669"/>
    <property type="project" value="UniProtKB-SubCell"/>
</dbReference>
<feature type="binding site" evidence="1">
    <location>
        <position position="200"/>
    </location>
    <ligand>
        <name>Mn(2+)</name>
        <dbReference type="ChEBI" id="CHEBI:29035"/>
    </ligand>
</feature>
<dbReference type="EMBL" id="LXJU01000001">
    <property type="protein sequence ID" value="OGE57604.1"/>
    <property type="molecule type" value="Genomic_DNA"/>
</dbReference>
<comment type="catalytic activity">
    <reaction evidence="1">
        <text>(E)-cinnamate + H(+) = styrene + CO2</text>
        <dbReference type="Rhea" id="RHEA:46920"/>
        <dbReference type="ChEBI" id="CHEBI:15378"/>
        <dbReference type="ChEBI" id="CHEBI:15669"/>
        <dbReference type="ChEBI" id="CHEBI:16526"/>
        <dbReference type="ChEBI" id="CHEBI:27452"/>
        <dbReference type="EC" id="4.1.1.102"/>
    </reaction>
</comment>
<dbReference type="OrthoDB" id="4878259at2759"/>
<comment type="similarity">
    <text evidence="1">Belongs to the UbiD family. UbiD-like/FDC subfamily.</text>
</comment>
<comment type="caution">
    <text evidence="5">The sequence shown here is derived from an EMBL/GenBank/DDBJ whole genome shotgun (WGS) entry which is preliminary data.</text>
</comment>
<feature type="binding site" evidence="1">
    <location>
        <position position="223"/>
    </location>
    <ligand>
        <name>Mn(2+)</name>
        <dbReference type="ChEBI" id="CHEBI:29035"/>
    </ligand>
</feature>
<organism evidence="5 6">
    <name type="scientific">Penicillium arizonense</name>
    <dbReference type="NCBI Taxonomy" id="1835702"/>
    <lineage>
        <taxon>Eukaryota</taxon>
        <taxon>Fungi</taxon>
        <taxon>Dikarya</taxon>
        <taxon>Ascomycota</taxon>
        <taxon>Pezizomycotina</taxon>
        <taxon>Eurotiomycetes</taxon>
        <taxon>Eurotiomycetidae</taxon>
        <taxon>Eurotiales</taxon>
        <taxon>Aspergillaceae</taxon>
        <taxon>Penicillium</taxon>
    </lineage>
</organism>
<keyword evidence="1" id="KW-0456">Lyase</keyword>
<comment type="cofactor">
    <cofactor evidence="1">
        <name>prenylated FMN</name>
        <dbReference type="ChEBI" id="CHEBI:87746"/>
    </cofactor>
    <text evidence="1">Binds 1 prenylated FMN per subunit.</text>
</comment>
<feature type="domain" description="3-octaprenyl-4-hydroxybenzoate carboxy-lyase-like Rift-related" evidence="2">
    <location>
        <begin position="150"/>
        <end position="349"/>
    </location>
</feature>
<feature type="binding site" evidence="1">
    <location>
        <begin position="200"/>
        <end position="205"/>
    </location>
    <ligand>
        <name>prenylated FMN</name>
        <dbReference type="ChEBI" id="CHEBI:87746"/>
    </ligand>
</feature>
<dbReference type="GO" id="GO:0016831">
    <property type="term" value="F:carboxy-lyase activity"/>
    <property type="evidence" value="ECO:0007669"/>
    <property type="project" value="UniProtKB-UniRule"/>
</dbReference>
<dbReference type="Pfam" id="PF20696">
    <property type="entry name" value="UbiD_C"/>
    <property type="match status" value="1"/>
</dbReference>
<dbReference type="HAMAP" id="MF_01983">
    <property type="entry name" value="UbiD_FDC"/>
    <property type="match status" value="1"/>
</dbReference>
<feature type="active site" description="Proton donor" evidence="1">
    <location>
        <position position="313"/>
    </location>
</feature>
<name>A0A1F5LWT7_PENAI</name>
<keyword evidence="1" id="KW-0479">Metal-binding</keyword>
<comment type="function">
    <text evidence="1">Catalyzes the reversible decarboxylation of aromatic carboxylic acids like ferulic acid, p-coumaric acid or cinnamic acid, producing the corresponding vinyl derivatives 4-vinylphenol, 4-vinylguaiacol, and styrene, respectively, which play the role of aroma metabolites.</text>
</comment>
<dbReference type="Gene3D" id="1.20.5.4570">
    <property type="match status" value="1"/>
</dbReference>
<comment type="cofactor">
    <cofactor evidence="1">
        <name>Mn(2+)</name>
        <dbReference type="ChEBI" id="CHEBI:29035"/>
    </cofactor>
</comment>
<dbReference type="STRING" id="1835702.A0A1F5LWT7"/>
<feature type="domain" description="3-octaprenyl-4-hydroxybenzoate carboxy-lyase-like C-terminal" evidence="4">
    <location>
        <begin position="357"/>
        <end position="489"/>
    </location>
</feature>
<accession>A0A1F5LWT7</accession>
<dbReference type="AlphaFoldDB" id="A0A1F5LWT7"/>
<comment type="catalytic activity">
    <reaction evidence="1">
        <text>(E)-4-coumarate + H(+) = 4-vinylphenol + CO2</text>
        <dbReference type="Rhea" id="RHEA:33227"/>
        <dbReference type="ChEBI" id="CHEBI:1883"/>
        <dbReference type="ChEBI" id="CHEBI:12876"/>
        <dbReference type="ChEBI" id="CHEBI:15378"/>
        <dbReference type="ChEBI" id="CHEBI:16526"/>
        <dbReference type="EC" id="4.1.1.102"/>
    </reaction>
</comment>
<dbReference type="NCBIfam" id="TIGR00148">
    <property type="entry name" value="UbiD family decarboxylase"/>
    <property type="match status" value="1"/>
</dbReference>
<evidence type="ECO:0000259" key="2">
    <source>
        <dbReference type="Pfam" id="PF01977"/>
    </source>
</evidence>
<comment type="catalytic activity">
    <reaction evidence="1">
        <text>(E)-ferulate + H(+) = 2-methoxy-4-vinylphenol + CO2</text>
        <dbReference type="Rhea" id="RHEA:33807"/>
        <dbReference type="ChEBI" id="CHEBI:15378"/>
        <dbReference type="ChEBI" id="CHEBI:16526"/>
        <dbReference type="ChEBI" id="CHEBI:29749"/>
        <dbReference type="ChEBI" id="CHEBI:42438"/>
        <dbReference type="EC" id="4.1.1.102"/>
    </reaction>
</comment>
<evidence type="ECO:0000313" key="6">
    <source>
        <dbReference type="Proteomes" id="UP000177622"/>
    </source>
</evidence>
<feature type="binding site" evidence="1">
    <location>
        <position position="264"/>
    </location>
    <ligand>
        <name>prenylated FMN</name>
        <dbReference type="ChEBI" id="CHEBI:87746"/>
    </ligand>
</feature>
<comment type="subunit">
    <text evidence="1">Homodimer. May form higher order oligomers.</text>
</comment>
<dbReference type="EC" id="4.1.1.102" evidence="1"/>
<dbReference type="SUPFAM" id="SSF143968">
    <property type="entry name" value="UbiD C-terminal domain-like"/>
    <property type="match status" value="1"/>
</dbReference>
<dbReference type="InterPro" id="IPR032903">
    <property type="entry name" value="FDC-like"/>
</dbReference>
<dbReference type="Pfam" id="PF01977">
    <property type="entry name" value="UbiD"/>
    <property type="match status" value="1"/>
</dbReference>
<feature type="binding site" evidence="1">
    <location>
        <position position="421"/>
    </location>
    <ligand>
        <name>prenylated FMN</name>
        <dbReference type="ChEBI" id="CHEBI:87746"/>
    </ligand>
</feature>
<feature type="domain" description="3-octaprenyl-4-hydroxybenzoate carboxy-lyase-like N-terminal" evidence="3">
    <location>
        <begin position="46"/>
        <end position="134"/>
    </location>
</feature>
<dbReference type="GO" id="GO:0046872">
    <property type="term" value="F:metal ion binding"/>
    <property type="evidence" value="ECO:0007669"/>
    <property type="project" value="UniProtKB-KW"/>
</dbReference>
<dbReference type="InterPro" id="IPR049383">
    <property type="entry name" value="UbiD-like_N"/>
</dbReference>
<dbReference type="SUPFAM" id="SSF50475">
    <property type="entry name" value="FMN-binding split barrel"/>
    <property type="match status" value="1"/>
</dbReference>
<evidence type="ECO:0000256" key="1">
    <source>
        <dbReference type="HAMAP-Rule" id="MF_03196"/>
    </source>
</evidence>
<dbReference type="PANTHER" id="PTHR30108">
    <property type="entry name" value="3-OCTAPRENYL-4-HYDROXYBENZOATE CARBOXY-LYASE-RELATED"/>
    <property type="match status" value="1"/>
</dbReference>
<feature type="binding site" evidence="1">
    <location>
        <position position="264"/>
    </location>
    <ligand>
        <name>Mn(2+)</name>
        <dbReference type="ChEBI" id="CHEBI:29035"/>
    </ligand>
</feature>
<gene>
    <name evidence="1" type="primary">FDC1</name>
    <name evidence="5" type="ORF">PENARI_c001G01506</name>
</gene>
<dbReference type="GO" id="GO:0033494">
    <property type="term" value="P:ferulate metabolic process"/>
    <property type="evidence" value="ECO:0007669"/>
    <property type="project" value="UniProtKB-UniRule"/>
</dbReference>
<sequence>MSSSITKQSSTCRMLARRGIRRFLNTRGFHHYSPSMSPATEFRSFLNALRENGDLVDIHHEVDPDLEIGAISRRVSERDAKVPLFHNVKGAQRGLWKMTSNLQSLSQSPESRYGRIALGLGLPVDAQWKEINNRLLRAKYIKPAQSQVLETGPCKENKLFGDEIDLTQLPAPLLHQNDGGKYIQTYGMHILQSPDGSWTNWSIARAMVNDKRKLVGLCIPPQHNWQIREMWRKEGKDVPWALALGVSPAAIIAAALPVPDGVSELEYVNALTGSSLDLVKCETNDLLVPATSEIVFEGTLSTTETAPEGPFGEYFGHSFEQEERQCPIYNVNAITYRDEAIMPVSVPGKLTDESHVTAALIAPEILDICLQNDLPIVEATSPLETYASWVVLKVDSEKLKTLGISSKDLCNRVGNTVFNDKRSFLASRLLLVGDDIDIYDFKDVMWAFSCRCRPGKDDYLFDDVPGLPLVPFMLNTPRPCRGGKTVSDCLLESEYTSAGRNWEMVDFKNAYPKDIQRRVLERWEDMGLN</sequence>
<dbReference type="PANTHER" id="PTHR30108:SF17">
    <property type="entry name" value="FERULIC ACID DECARBOXYLASE 1"/>
    <property type="match status" value="1"/>
</dbReference>
<dbReference type="GO" id="GO:0046281">
    <property type="term" value="P:cinnamic acid catabolic process"/>
    <property type="evidence" value="ECO:0007669"/>
    <property type="project" value="UniProtKB-UniRule"/>
</dbReference>
<evidence type="ECO:0000259" key="3">
    <source>
        <dbReference type="Pfam" id="PF20695"/>
    </source>
</evidence>
<dbReference type="Proteomes" id="UP000177622">
    <property type="component" value="Unassembled WGS sequence"/>
</dbReference>
<comment type="subcellular location">
    <subcellularLocation>
        <location evidence="1">Cytoplasm</location>
    </subcellularLocation>
</comment>
<dbReference type="InterPro" id="IPR049381">
    <property type="entry name" value="UbiD-like_C"/>
</dbReference>
<evidence type="ECO:0000313" key="5">
    <source>
        <dbReference type="EMBL" id="OGE57604.1"/>
    </source>
</evidence>
<keyword evidence="1" id="KW-0210">Decarboxylase</keyword>
<protein>
    <recommendedName>
        <fullName evidence="1">Ferulic acid decarboxylase 1</fullName>
        <ecNumber evidence="1">4.1.1.102</ecNumber>
    </recommendedName>
    <alternativeName>
        <fullName evidence="1">Phenacrylate decarboxylase</fullName>
    </alternativeName>
</protein>
<keyword evidence="1" id="KW-0963">Cytoplasm</keyword>
<proteinExistence type="inferred from homology"/>
<evidence type="ECO:0000259" key="4">
    <source>
        <dbReference type="Pfam" id="PF20696"/>
    </source>
</evidence>
<reference evidence="5 6" key="1">
    <citation type="journal article" date="2016" name="Sci. Rep.">
        <title>Penicillium arizonense, a new, genome sequenced fungal species, reveals a high chemical diversity in secreted metabolites.</title>
        <authorList>
            <person name="Grijseels S."/>
            <person name="Nielsen J.C."/>
            <person name="Randelovic M."/>
            <person name="Nielsen J."/>
            <person name="Nielsen K.F."/>
            <person name="Workman M."/>
            <person name="Frisvad J.C."/>
        </authorList>
    </citation>
    <scope>NUCLEOTIDE SEQUENCE [LARGE SCALE GENOMIC DNA]</scope>
    <source>
        <strain evidence="5 6">CBS 141311</strain>
    </source>
</reference>